<evidence type="ECO:0000313" key="2">
    <source>
        <dbReference type="EMBL" id="UOF92115.1"/>
    </source>
</evidence>
<dbReference type="PROSITE" id="PS51340">
    <property type="entry name" value="MOSC"/>
    <property type="match status" value="1"/>
</dbReference>
<organism evidence="2 3">
    <name type="scientific">Fodinisporobacter ferrooxydans</name>
    <dbReference type="NCBI Taxonomy" id="2901836"/>
    <lineage>
        <taxon>Bacteria</taxon>
        <taxon>Bacillati</taxon>
        <taxon>Bacillota</taxon>
        <taxon>Bacilli</taxon>
        <taxon>Bacillales</taxon>
        <taxon>Alicyclobacillaceae</taxon>
        <taxon>Fodinisporobacter</taxon>
    </lineage>
</organism>
<proteinExistence type="predicted"/>
<feature type="domain" description="MOSC" evidence="1">
    <location>
        <begin position="28"/>
        <end position="163"/>
    </location>
</feature>
<dbReference type="Proteomes" id="UP000830167">
    <property type="component" value="Chromosome"/>
</dbReference>
<dbReference type="PANTHER" id="PTHR30212:SF4">
    <property type="entry name" value="MOSC DOMAIN-CONTAINING PROTEIN"/>
    <property type="match status" value="1"/>
</dbReference>
<dbReference type="Gene3D" id="2.40.33.20">
    <property type="entry name" value="PK beta-barrel domain-like"/>
    <property type="match status" value="1"/>
</dbReference>
<dbReference type="InterPro" id="IPR005302">
    <property type="entry name" value="MoCF_Sase_C"/>
</dbReference>
<dbReference type="SUPFAM" id="SSF50800">
    <property type="entry name" value="PK beta-barrel domain-like"/>
    <property type="match status" value="1"/>
</dbReference>
<dbReference type="PANTHER" id="PTHR30212">
    <property type="entry name" value="PROTEIN YIIM"/>
    <property type="match status" value="1"/>
</dbReference>
<name>A0ABY4CW45_9BACL</name>
<gene>
    <name evidence="2" type="ORF">LSG31_07935</name>
</gene>
<dbReference type="EMBL" id="CP089291">
    <property type="protein sequence ID" value="UOF92115.1"/>
    <property type="molecule type" value="Genomic_DNA"/>
</dbReference>
<evidence type="ECO:0000259" key="1">
    <source>
        <dbReference type="PROSITE" id="PS51340"/>
    </source>
</evidence>
<evidence type="ECO:0000313" key="3">
    <source>
        <dbReference type="Proteomes" id="UP000830167"/>
    </source>
</evidence>
<dbReference type="RefSeq" id="WP_347438800.1">
    <property type="nucleotide sequence ID" value="NZ_CP089291.1"/>
</dbReference>
<dbReference type="Pfam" id="PF03473">
    <property type="entry name" value="MOSC"/>
    <property type="match status" value="1"/>
</dbReference>
<reference evidence="2" key="1">
    <citation type="submission" date="2021-12" db="EMBL/GenBank/DDBJ databases">
        <title>Alicyclobacillaceae gen. nov., sp. nov., isolated from chalcocite enrichment system.</title>
        <authorList>
            <person name="Jiang Z."/>
        </authorList>
    </citation>
    <scope>NUCLEOTIDE SEQUENCE</scope>
    <source>
        <strain evidence="2">MYW30-H2</strain>
    </source>
</reference>
<dbReference type="InterPro" id="IPR011037">
    <property type="entry name" value="Pyrv_Knase-like_insert_dom_sf"/>
</dbReference>
<sequence>MQIKSINVGVPAPMVYADQEIATGIFKQSVGAKAVFLDLINIAGDRQADLVNHGGKDKAVCLYPYDHYPYWEKRLGRKLPFASFGENLTAADITEESVCIGDVYQLGDAIVQISQPRQPCYKLATRFQIPDMVDQIRMNGYSGFYMRVLKPGMISIEKGINIMEKHPEGITVAFTNHIMFHDRFNREALLQLIHLDVLAESWKKTFRERLESL</sequence>
<protein>
    <submittedName>
        <fullName evidence="2">MOSC domain-containing protein</fullName>
    </submittedName>
</protein>
<accession>A0ABY4CW45</accession>
<dbReference type="Pfam" id="PF03475">
    <property type="entry name" value="YiiM_3-alpha"/>
    <property type="match status" value="1"/>
</dbReference>
<dbReference type="InterPro" id="IPR005163">
    <property type="entry name" value="Tri_helical_YiiM-like"/>
</dbReference>
<keyword evidence="3" id="KW-1185">Reference proteome</keyword>
<dbReference type="InterPro" id="IPR052353">
    <property type="entry name" value="Benzoxazolinone_Detox_Enz"/>
</dbReference>